<feature type="region of interest" description="Disordered" evidence="1">
    <location>
        <begin position="28"/>
        <end position="65"/>
    </location>
</feature>
<dbReference type="GO" id="GO:0016810">
    <property type="term" value="F:hydrolase activity, acting on carbon-nitrogen (but not peptide) bonds"/>
    <property type="evidence" value="ECO:0007669"/>
    <property type="project" value="InterPro"/>
</dbReference>
<feature type="compositionally biased region" description="Low complexity" evidence="1">
    <location>
        <begin position="42"/>
        <end position="65"/>
    </location>
</feature>
<dbReference type="InterPro" id="IPR002509">
    <property type="entry name" value="NODB_dom"/>
</dbReference>
<feature type="signal peptide" evidence="2">
    <location>
        <begin position="1"/>
        <end position="28"/>
    </location>
</feature>
<dbReference type="SUPFAM" id="SSF88713">
    <property type="entry name" value="Glycoside hydrolase/deacetylase"/>
    <property type="match status" value="1"/>
</dbReference>
<dbReference type="Pfam" id="PF01522">
    <property type="entry name" value="Polysacc_deac_1"/>
    <property type="match status" value="1"/>
</dbReference>
<dbReference type="Gene3D" id="3.20.20.370">
    <property type="entry name" value="Glycoside hydrolase/deacetylase"/>
    <property type="match status" value="1"/>
</dbReference>
<evidence type="ECO:0000259" key="3">
    <source>
        <dbReference type="PROSITE" id="PS51677"/>
    </source>
</evidence>
<sequence length="337" mass="36555">MIPTNRERSRRRIAAACVLAAATAAACASPDDSPGLQRKAKAPASAAADGPDVAPKPVPGAADPKAKAAAEAQAAEAARSLQAAQAVKAAEAAAARQEELRVARAAAAQRWGLPAMPLFAPAPPAAKPELAANGQHVVTKPGLPPIVRRVPTTDKVVFLTIDDGLEKDPEFSRMIRELGIPVSAFVTDYLARPNYGYFRDLHTQGVAVHNHTINHKDLRKLSDEGQHREICNQQENLLKEIGVRPHLFRPPFGEYTDATLRAAASCGVTAVPLWNQEAFADRMEYRYGDRKFHPGDIILTHFRGPETWKGSMTDMLRLTLREVTAQGFALARLEDYL</sequence>
<dbReference type="GO" id="GO:0005975">
    <property type="term" value="P:carbohydrate metabolic process"/>
    <property type="evidence" value="ECO:0007669"/>
    <property type="project" value="InterPro"/>
</dbReference>
<dbReference type="Proteomes" id="UP001165378">
    <property type="component" value="Unassembled WGS sequence"/>
</dbReference>
<dbReference type="InterPro" id="IPR011330">
    <property type="entry name" value="Glyco_hydro/deAcase_b/a-brl"/>
</dbReference>
<evidence type="ECO:0000313" key="4">
    <source>
        <dbReference type="EMBL" id="MCF2527609.1"/>
    </source>
</evidence>
<dbReference type="InterPro" id="IPR050248">
    <property type="entry name" value="Polysacc_deacetylase_ArnD"/>
</dbReference>
<protein>
    <submittedName>
        <fullName evidence="4">Polysaccharide deacetylase family protein</fullName>
    </submittedName>
</protein>
<gene>
    <name evidence="4" type="ORF">LZ495_10330</name>
</gene>
<proteinExistence type="predicted"/>
<evidence type="ECO:0000256" key="2">
    <source>
        <dbReference type="SAM" id="SignalP"/>
    </source>
</evidence>
<dbReference type="PANTHER" id="PTHR10587:SF134">
    <property type="entry name" value="SECRETED PROTEIN"/>
    <property type="match status" value="1"/>
</dbReference>
<keyword evidence="2" id="KW-0732">Signal</keyword>
<dbReference type="RefSeq" id="WP_235051769.1">
    <property type="nucleotide sequence ID" value="NZ_JAKFHA010000004.1"/>
</dbReference>
<feature type="chain" id="PRO_5041284480" evidence="2">
    <location>
        <begin position="29"/>
        <end position="337"/>
    </location>
</feature>
<keyword evidence="5" id="KW-1185">Reference proteome</keyword>
<dbReference type="PROSITE" id="PS51677">
    <property type="entry name" value="NODB"/>
    <property type="match status" value="1"/>
</dbReference>
<dbReference type="PROSITE" id="PS51257">
    <property type="entry name" value="PROKAR_LIPOPROTEIN"/>
    <property type="match status" value="1"/>
</dbReference>
<dbReference type="AlphaFoldDB" id="A0AA41U305"/>
<dbReference type="EMBL" id="JAKFHA010000004">
    <property type="protein sequence ID" value="MCF2527609.1"/>
    <property type="molecule type" value="Genomic_DNA"/>
</dbReference>
<comment type="caution">
    <text evidence="4">The sequence shown here is derived from an EMBL/GenBank/DDBJ whole genome shotgun (WGS) entry which is preliminary data.</text>
</comment>
<dbReference type="CDD" id="cd10917">
    <property type="entry name" value="CE4_NodB_like_6s_7s"/>
    <property type="match status" value="1"/>
</dbReference>
<reference evidence="4" key="1">
    <citation type="submission" date="2022-01" db="EMBL/GenBank/DDBJ databases">
        <title>Genome-Based Taxonomic Classification of the Phylum Actinobacteria.</title>
        <authorList>
            <person name="Gao Y."/>
        </authorList>
    </citation>
    <scope>NUCLEOTIDE SEQUENCE</scope>
    <source>
        <strain evidence="4">KLBMP 8922</strain>
    </source>
</reference>
<accession>A0AA41U305</accession>
<evidence type="ECO:0000256" key="1">
    <source>
        <dbReference type="SAM" id="MobiDB-lite"/>
    </source>
</evidence>
<name>A0AA41U305_9ACTN</name>
<organism evidence="4 5">
    <name type="scientific">Yinghuangia soli</name>
    <dbReference type="NCBI Taxonomy" id="2908204"/>
    <lineage>
        <taxon>Bacteria</taxon>
        <taxon>Bacillati</taxon>
        <taxon>Actinomycetota</taxon>
        <taxon>Actinomycetes</taxon>
        <taxon>Kitasatosporales</taxon>
        <taxon>Streptomycetaceae</taxon>
        <taxon>Yinghuangia</taxon>
    </lineage>
</organism>
<feature type="domain" description="NodB homology" evidence="3">
    <location>
        <begin position="155"/>
        <end position="337"/>
    </location>
</feature>
<dbReference type="PANTHER" id="PTHR10587">
    <property type="entry name" value="GLYCOSYL TRANSFERASE-RELATED"/>
    <property type="match status" value="1"/>
</dbReference>
<evidence type="ECO:0000313" key="5">
    <source>
        <dbReference type="Proteomes" id="UP001165378"/>
    </source>
</evidence>